<evidence type="ECO:0000313" key="13">
    <source>
        <dbReference type="Proteomes" id="UP001321760"/>
    </source>
</evidence>
<dbReference type="GO" id="GO:0005730">
    <property type="term" value="C:nucleolus"/>
    <property type="evidence" value="ECO:0007669"/>
    <property type="project" value="TreeGrafter"/>
</dbReference>
<dbReference type="PANTHER" id="PTHR15441:SF2">
    <property type="entry name" value="RIBONUCLEASE P_MRP PROTEIN SUBUNIT POP5"/>
    <property type="match status" value="1"/>
</dbReference>
<proteinExistence type="inferred from homology"/>
<name>A0AAV9GL32_9PEZI</name>
<reference evidence="12" key="2">
    <citation type="submission" date="2023-05" db="EMBL/GenBank/DDBJ databases">
        <authorList>
            <consortium name="Lawrence Berkeley National Laboratory"/>
            <person name="Steindorff A."/>
            <person name="Hensen N."/>
            <person name="Bonometti L."/>
            <person name="Westerberg I."/>
            <person name="Brannstrom I.O."/>
            <person name="Guillou S."/>
            <person name="Cros-Aarteil S."/>
            <person name="Calhoun S."/>
            <person name="Haridas S."/>
            <person name="Kuo A."/>
            <person name="Mondo S."/>
            <person name="Pangilinan J."/>
            <person name="Riley R."/>
            <person name="Labutti K."/>
            <person name="Andreopoulos B."/>
            <person name="Lipzen A."/>
            <person name="Chen C."/>
            <person name="Yanf M."/>
            <person name="Daum C."/>
            <person name="Ng V."/>
            <person name="Clum A."/>
            <person name="Ohm R."/>
            <person name="Martin F."/>
            <person name="Silar P."/>
            <person name="Natvig D."/>
            <person name="Lalanne C."/>
            <person name="Gautier V."/>
            <person name="Ament-Velasquez S.L."/>
            <person name="Kruys A."/>
            <person name="Hutchinson M.I."/>
            <person name="Powell A.J."/>
            <person name="Barry K."/>
            <person name="Miller A.N."/>
            <person name="Grigoriev I.V."/>
            <person name="Debuchy R."/>
            <person name="Gladieux P."/>
            <person name="Thoren M.H."/>
            <person name="Johannesson H."/>
        </authorList>
    </citation>
    <scope>NUCLEOTIDE SEQUENCE</scope>
    <source>
        <strain evidence="12">PSN243</strain>
    </source>
</reference>
<evidence type="ECO:0000256" key="4">
    <source>
        <dbReference type="ARBA" id="ARBA00012179"/>
    </source>
</evidence>
<dbReference type="GO" id="GO:0000460">
    <property type="term" value="P:maturation of 5.8S rRNA"/>
    <property type="evidence" value="ECO:0007669"/>
    <property type="project" value="UniProtKB-ARBA"/>
</dbReference>
<feature type="compositionally biased region" description="Acidic residues" evidence="11">
    <location>
        <begin position="173"/>
        <end position="189"/>
    </location>
</feature>
<dbReference type="FunFam" id="3.30.70.3250:FF:000004">
    <property type="entry name" value="Ribonuclease P/MRP protein subunit POP5"/>
    <property type="match status" value="1"/>
</dbReference>
<evidence type="ECO:0000256" key="8">
    <source>
        <dbReference type="ARBA" id="ARBA00044198"/>
    </source>
</evidence>
<dbReference type="GO" id="GO:0033204">
    <property type="term" value="F:ribonuclease P RNA binding"/>
    <property type="evidence" value="ECO:0007669"/>
    <property type="project" value="InterPro"/>
</dbReference>
<dbReference type="Pfam" id="PF01900">
    <property type="entry name" value="RNase_P_Rpp14"/>
    <property type="match status" value="1"/>
</dbReference>
<keyword evidence="6" id="KW-0378">Hydrolase</keyword>
<dbReference type="GO" id="GO:0004526">
    <property type="term" value="F:ribonuclease P activity"/>
    <property type="evidence" value="ECO:0007669"/>
    <property type="project" value="UniProtKB-EC"/>
</dbReference>
<dbReference type="PANTHER" id="PTHR15441">
    <property type="entry name" value="RIBONUCLEASE P PROTEIN SUBUNIT P14"/>
    <property type="match status" value="1"/>
</dbReference>
<dbReference type="PIRSF" id="PIRSF023803">
    <property type="entry name" value="Ribonuclease_P_prd"/>
    <property type="match status" value="1"/>
</dbReference>
<comment type="function">
    <text evidence="9">Component of ribonuclease P, a protein complex that generates mature tRNA molecules by cleaving their 5'-ends. Also a component of RNase MRP, which cleaves pre-rRNA sequences.</text>
</comment>
<dbReference type="InterPro" id="IPR038085">
    <property type="entry name" value="Rnp2-like_sf"/>
</dbReference>
<comment type="catalytic activity">
    <reaction evidence="1 10">
        <text>Endonucleolytic cleavage of RNA, removing 5'-extranucleotides from tRNA precursor.</text>
        <dbReference type="EC" id="3.1.26.5"/>
    </reaction>
</comment>
<evidence type="ECO:0000256" key="1">
    <source>
        <dbReference type="ARBA" id="ARBA00000928"/>
    </source>
</evidence>
<dbReference type="InterPro" id="IPR002759">
    <property type="entry name" value="Pop5/Rpp14/Rnp2-like"/>
</dbReference>
<comment type="caution">
    <text evidence="12">The sequence shown here is derived from an EMBL/GenBank/DDBJ whole genome shotgun (WGS) entry which is preliminary data.</text>
</comment>
<keyword evidence="13" id="KW-1185">Reference proteome</keyword>
<evidence type="ECO:0000256" key="7">
    <source>
        <dbReference type="ARBA" id="ARBA00023242"/>
    </source>
</evidence>
<dbReference type="Proteomes" id="UP001321760">
    <property type="component" value="Unassembled WGS sequence"/>
</dbReference>
<organism evidence="12 13">
    <name type="scientific">Podospora aff. communis PSN243</name>
    <dbReference type="NCBI Taxonomy" id="3040156"/>
    <lineage>
        <taxon>Eukaryota</taxon>
        <taxon>Fungi</taxon>
        <taxon>Dikarya</taxon>
        <taxon>Ascomycota</taxon>
        <taxon>Pezizomycotina</taxon>
        <taxon>Sordariomycetes</taxon>
        <taxon>Sordariomycetidae</taxon>
        <taxon>Sordariales</taxon>
        <taxon>Podosporaceae</taxon>
        <taxon>Podospora</taxon>
    </lineage>
</organism>
<feature type="region of interest" description="Disordered" evidence="11">
    <location>
        <begin position="165"/>
        <end position="189"/>
    </location>
</feature>
<keyword evidence="5 10" id="KW-0819">tRNA processing</keyword>
<sequence length="189" mass="21115">MVRMKDRYLLVNIVYTDVLHGQAKGPVSDLMLYNQPTVGELKPRHLLEAIRGEVNALFGDCGSGAVERSLQVKYLSQATSTFILRISRDHYRLVWAALSFMNKLPFKDGRPCVYRVMRVSGTIRKAEEEAVRRAKLFILAAKEEMAGKQTSSALHALLRGRDQGSSLAMPVDQDVDELDDDDSGMEVDG</sequence>
<gene>
    <name evidence="12" type="ORF">QBC34DRAFT_118419</name>
</gene>
<dbReference type="GO" id="GO:0001682">
    <property type="term" value="P:tRNA 5'-leader removal"/>
    <property type="evidence" value="ECO:0007669"/>
    <property type="project" value="InterPro"/>
</dbReference>
<dbReference type="GO" id="GO:0000172">
    <property type="term" value="C:ribonuclease MRP complex"/>
    <property type="evidence" value="ECO:0007669"/>
    <property type="project" value="UniProtKB-ARBA"/>
</dbReference>
<accession>A0AAV9GL32</accession>
<dbReference type="EC" id="3.1.26.5" evidence="4 10"/>
<dbReference type="AlphaFoldDB" id="A0AAV9GL32"/>
<evidence type="ECO:0000256" key="11">
    <source>
        <dbReference type="SAM" id="MobiDB-lite"/>
    </source>
</evidence>
<dbReference type="GO" id="GO:0030681">
    <property type="term" value="C:multimeric ribonuclease P complex"/>
    <property type="evidence" value="ECO:0007669"/>
    <property type="project" value="TreeGrafter"/>
</dbReference>
<protein>
    <recommendedName>
        <fullName evidence="8 10">Ribonuclease P/MRP protein subunit POP5</fullName>
        <ecNumber evidence="4 10">3.1.26.5</ecNumber>
    </recommendedName>
</protein>
<evidence type="ECO:0000256" key="9">
    <source>
        <dbReference type="ARBA" id="ARBA00055200"/>
    </source>
</evidence>
<evidence type="ECO:0000313" key="12">
    <source>
        <dbReference type="EMBL" id="KAK4448072.1"/>
    </source>
</evidence>
<comment type="subcellular location">
    <subcellularLocation>
        <location evidence="2">Nucleus</location>
    </subcellularLocation>
</comment>
<evidence type="ECO:0000256" key="10">
    <source>
        <dbReference type="PIRNR" id="PIRNR023803"/>
    </source>
</evidence>
<reference evidence="12" key="1">
    <citation type="journal article" date="2023" name="Mol. Phylogenet. Evol.">
        <title>Genome-scale phylogeny and comparative genomics of the fungal order Sordariales.</title>
        <authorList>
            <person name="Hensen N."/>
            <person name="Bonometti L."/>
            <person name="Westerberg I."/>
            <person name="Brannstrom I.O."/>
            <person name="Guillou S."/>
            <person name="Cros-Aarteil S."/>
            <person name="Calhoun S."/>
            <person name="Haridas S."/>
            <person name="Kuo A."/>
            <person name="Mondo S."/>
            <person name="Pangilinan J."/>
            <person name="Riley R."/>
            <person name="LaButti K."/>
            <person name="Andreopoulos B."/>
            <person name="Lipzen A."/>
            <person name="Chen C."/>
            <person name="Yan M."/>
            <person name="Daum C."/>
            <person name="Ng V."/>
            <person name="Clum A."/>
            <person name="Steindorff A."/>
            <person name="Ohm R.A."/>
            <person name="Martin F."/>
            <person name="Silar P."/>
            <person name="Natvig D.O."/>
            <person name="Lalanne C."/>
            <person name="Gautier V."/>
            <person name="Ament-Velasquez S.L."/>
            <person name="Kruys A."/>
            <person name="Hutchinson M.I."/>
            <person name="Powell A.J."/>
            <person name="Barry K."/>
            <person name="Miller A.N."/>
            <person name="Grigoriev I.V."/>
            <person name="Debuchy R."/>
            <person name="Gladieux P."/>
            <person name="Hiltunen Thoren M."/>
            <person name="Johannesson H."/>
        </authorList>
    </citation>
    <scope>NUCLEOTIDE SEQUENCE</scope>
    <source>
        <strain evidence="12">PSN243</strain>
    </source>
</reference>
<dbReference type="SUPFAM" id="SSF160350">
    <property type="entry name" value="Rnp2-like"/>
    <property type="match status" value="1"/>
</dbReference>
<evidence type="ECO:0000256" key="5">
    <source>
        <dbReference type="ARBA" id="ARBA00022694"/>
    </source>
</evidence>
<evidence type="ECO:0000256" key="6">
    <source>
        <dbReference type="ARBA" id="ARBA00022801"/>
    </source>
</evidence>
<evidence type="ECO:0000256" key="3">
    <source>
        <dbReference type="ARBA" id="ARBA00010800"/>
    </source>
</evidence>
<dbReference type="EMBL" id="MU865945">
    <property type="protein sequence ID" value="KAK4448072.1"/>
    <property type="molecule type" value="Genomic_DNA"/>
</dbReference>
<evidence type="ECO:0000256" key="2">
    <source>
        <dbReference type="ARBA" id="ARBA00004123"/>
    </source>
</evidence>
<comment type="similarity">
    <text evidence="3 10">Belongs to the eukaryotic/archaeal RNase P protein component 2 family.</text>
</comment>
<dbReference type="Gene3D" id="3.30.70.3250">
    <property type="entry name" value="Ribonuclease P, Pop5 subunit"/>
    <property type="match status" value="1"/>
</dbReference>
<keyword evidence="7" id="KW-0539">Nucleus</keyword>
<dbReference type="InterPro" id="IPR016819">
    <property type="entry name" value="RNase_P/MRP_POP5"/>
</dbReference>